<dbReference type="Proteomes" id="UP000256727">
    <property type="component" value="Unassembled WGS sequence"/>
</dbReference>
<accession>A0A3D9L7J8</accession>
<comment type="caution">
    <text evidence="1">The sequence shown here is derived from an EMBL/GenBank/DDBJ whole genome shotgun (WGS) entry which is preliminary data.</text>
</comment>
<sequence>MPQGWQAWGARPGTEIEMTSDNHTHNRELQRDARAWAAFTGTTYNAALRQMSSPVAQGFLGERVSARQLIAVLDDHELIGAHDGDPILGEGGYLSELPWSFNGKTDFIELALITDMLRMLMPASDATAPEVSSYSLKHTAEWFLRPHCSYVSNGRLIWAAAAVGLRVAAPDDAGLNLLIGVSERGHDYVRRMVGPGQTRPHADHYRPDGYAHLQTELAKAAAGDPTTARWVQSTLVDEAAPFHDWLILQVGRDDVVGDLAGDYAAGIRVSHHRIARTPDELLAIFHEIPHSPEAYDSVVSAIAEWMTTVPSAVPVRTEQTGGDAHGHEGWGAGAGTVARYEYLCPCGDGRIIEEHDNVPGFREHDVQIDCDRCRAEWRFVDGRGVRDWGLEPVAGSTTA</sequence>
<name>A0A3D9L7J8_9MICC</name>
<evidence type="ECO:0000313" key="1">
    <source>
        <dbReference type="EMBL" id="REE02318.1"/>
    </source>
</evidence>
<proteinExistence type="predicted"/>
<keyword evidence="2" id="KW-1185">Reference proteome</keyword>
<dbReference type="AlphaFoldDB" id="A0A3D9L7J8"/>
<dbReference type="EMBL" id="QREH01000001">
    <property type="protein sequence ID" value="REE02318.1"/>
    <property type="molecule type" value="Genomic_DNA"/>
</dbReference>
<reference evidence="1 2" key="1">
    <citation type="submission" date="2018-07" db="EMBL/GenBank/DDBJ databases">
        <title>Sequencing the genomes of 1000 actinobacteria strains.</title>
        <authorList>
            <person name="Klenk H.-P."/>
        </authorList>
    </citation>
    <scope>NUCLEOTIDE SEQUENCE [LARGE SCALE GENOMIC DNA]</scope>
    <source>
        <strain evidence="1 2">DSM 14442</strain>
    </source>
</reference>
<protein>
    <submittedName>
        <fullName evidence="1">Uncharacterized protein</fullName>
    </submittedName>
</protein>
<evidence type="ECO:0000313" key="2">
    <source>
        <dbReference type="Proteomes" id="UP000256727"/>
    </source>
</evidence>
<organism evidence="1 2">
    <name type="scientific">Citricoccus muralis</name>
    <dbReference type="NCBI Taxonomy" id="169134"/>
    <lineage>
        <taxon>Bacteria</taxon>
        <taxon>Bacillati</taxon>
        <taxon>Actinomycetota</taxon>
        <taxon>Actinomycetes</taxon>
        <taxon>Micrococcales</taxon>
        <taxon>Micrococcaceae</taxon>
        <taxon>Citricoccus</taxon>
    </lineage>
</organism>
<gene>
    <name evidence="1" type="ORF">C8E99_0085</name>
</gene>